<protein>
    <submittedName>
        <fullName evidence="1">Uncharacterized protein</fullName>
    </submittedName>
</protein>
<evidence type="ECO:0000313" key="2">
    <source>
        <dbReference type="Proteomes" id="UP000694892"/>
    </source>
</evidence>
<sequence length="56" mass="6347">MEIPSRTPLWHDWGPASNSFAMLHWQGRGRLYEQLEGSAKVVQTPIDLQLLGTAKK</sequence>
<proteinExistence type="predicted"/>
<name>A0A974D9S3_XENLA</name>
<gene>
    <name evidence="1" type="ORF">XELAEV_18020494mg</name>
</gene>
<reference evidence="2" key="1">
    <citation type="journal article" date="2016" name="Nature">
        <title>Genome evolution in the allotetraploid frog Xenopus laevis.</title>
        <authorList>
            <person name="Session A.M."/>
            <person name="Uno Y."/>
            <person name="Kwon T."/>
            <person name="Chapman J.A."/>
            <person name="Toyoda A."/>
            <person name="Takahashi S."/>
            <person name="Fukui A."/>
            <person name="Hikosaka A."/>
            <person name="Suzuki A."/>
            <person name="Kondo M."/>
            <person name="van Heeringen S.J."/>
            <person name="Quigley I."/>
            <person name="Heinz S."/>
            <person name="Ogino H."/>
            <person name="Ochi H."/>
            <person name="Hellsten U."/>
            <person name="Lyons J.B."/>
            <person name="Simakov O."/>
            <person name="Putnam N."/>
            <person name="Stites J."/>
            <person name="Kuroki Y."/>
            <person name="Tanaka T."/>
            <person name="Michiue T."/>
            <person name="Watanabe M."/>
            <person name="Bogdanovic O."/>
            <person name="Lister R."/>
            <person name="Georgiou G."/>
            <person name="Paranjpe S.S."/>
            <person name="van Kruijsbergen I."/>
            <person name="Shu S."/>
            <person name="Carlson J."/>
            <person name="Kinoshita T."/>
            <person name="Ohta Y."/>
            <person name="Mawaribuchi S."/>
            <person name="Jenkins J."/>
            <person name="Grimwood J."/>
            <person name="Schmutz J."/>
            <person name="Mitros T."/>
            <person name="Mozaffari S.V."/>
            <person name="Suzuki Y."/>
            <person name="Haramoto Y."/>
            <person name="Yamamoto T.S."/>
            <person name="Takagi C."/>
            <person name="Heald R."/>
            <person name="Miller K."/>
            <person name="Haudenschild C."/>
            <person name="Kitzman J."/>
            <person name="Nakayama T."/>
            <person name="Izutsu Y."/>
            <person name="Robert J."/>
            <person name="Fortriede J."/>
            <person name="Burns K."/>
            <person name="Lotay V."/>
            <person name="Karimi K."/>
            <person name="Yasuoka Y."/>
            <person name="Dichmann D.S."/>
            <person name="Flajnik M.F."/>
            <person name="Houston D.W."/>
            <person name="Shendure J."/>
            <person name="DuPasquier L."/>
            <person name="Vize P.D."/>
            <person name="Zorn A.M."/>
            <person name="Ito M."/>
            <person name="Marcotte E.M."/>
            <person name="Wallingford J.B."/>
            <person name="Ito Y."/>
            <person name="Asashima M."/>
            <person name="Ueno N."/>
            <person name="Matsuda Y."/>
            <person name="Veenstra G.J."/>
            <person name="Fujiyama A."/>
            <person name="Harland R.M."/>
            <person name="Taira M."/>
            <person name="Rokhsar D.S."/>
        </authorList>
    </citation>
    <scope>NUCLEOTIDE SEQUENCE [LARGE SCALE GENOMIC DNA]</scope>
    <source>
        <strain evidence="2">J</strain>
    </source>
</reference>
<dbReference type="Proteomes" id="UP000694892">
    <property type="component" value="Chromosome 3S"/>
</dbReference>
<organism evidence="1 2">
    <name type="scientific">Xenopus laevis</name>
    <name type="common">African clawed frog</name>
    <dbReference type="NCBI Taxonomy" id="8355"/>
    <lineage>
        <taxon>Eukaryota</taxon>
        <taxon>Metazoa</taxon>
        <taxon>Chordata</taxon>
        <taxon>Craniata</taxon>
        <taxon>Vertebrata</taxon>
        <taxon>Euteleostomi</taxon>
        <taxon>Amphibia</taxon>
        <taxon>Batrachia</taxon>
        <taxon>Anura</taxon>
        <taxon>Pipoidea</taxon>
        <taxon>Pipidae</taxon>
        <taxon>Xenopodinae</taxon>
        <taxon>Xenopus</taxon>
        <taxon>Xenopus</taxon>
    </lineage>
</organism>
<evidence type="ECO:0000313" key="1">
    <source>
        <dbReference type="EMBL" id="OCT86805.1"/>
    </source>
</evidence>
<dbReference type="AlphaFoldDB" id="A0A974D9S3"/>
<dbReference type="EMBL" id="CM004471">
    <property type="protein sequence ID" value="OCT86805.1"/>
    <property type="molecule type" value="Genomic_DNA"/>
</dbReference>
<accession>A0A974D9S3</accession>